<organism evidence="2 3">
    <name type="scientific">Mycoplana azooxidifex</name>
    <dbReference type="NCBI Taxonomy" id="1636188"/>
    <lineage>
        <taxon>Bacteria</taxon>
        <taxon>Pseudomonadati</taxon>
        <taxon>Pseudomonadota</taxon>
        <taxon>Alphaproteobacteria</taxon>
        <taxon>Hyphomicrobiales</taxon>
        <taxon>Rhizobiaceae</taxon>
        <taxon>Mycoplana</taxon>
    </lineage>
</organism>
<keyword evidence="3" id="KW-1185">Reference proteome</keyword>
<dbReference type="InterPro" id="IPR051043">
    <property type="entry name" value="Sulfatase_Mod_Factor_Kinase"/>
</dbReference>
<reference evidence="2 3" key="1">
    <citation type="submission" date="2020-08" db="EMBL/GenBank/DDBJ databases">
        <title>Genomic Encyclopedia of Type Strains, Phase IV (KMG-IV): sequencing the most valuable type-strain genomes for metagenomic binning, comparative biology and taxonomic classification.</title>
        <authorList>
            <person name="Goeker M."/>
        </authorList>
    </citation>
    <scope>NUCLEOTIDE SEQUENCE [LARGE SCALE GENOMIC DNA]</scope>
    <source>
        <strain evidence="2 3">DSM 100211</strain>
    </source>
</reference>
<evidence type="ECO:0000313" key="2">
    <source>
        <dbReference type="EMBL" id="MBB3975647.1"/>
    </source>
</evidence>
<dbReference type="InterPro" id="IPR005532">
    <property type="entry name" value="SUMF_dom"/>
</dbReference>
<gene>
    <name evidence="2" type="ORF">GGQ64_000834</name>
</gene>
<dbReference type="Pfam" id="PF03781">
    <property type="entry name" value="FGE-sulfatase"/>
    <property type="match status" value="1"/>
</dbReference>
<dbReference type="GO" id="GO:0120147">
    <property type="term" value="F:formylglycine-generating oxidase activity"/>
    <property type="evidence" value="ECO:0007669"/>
    <property type="project" value="TreeGrafter"/>
</dbReference>
<evidence type="ECO:0000313" key="3">
    <source>
        <dbReference type="Proteomes" id="UP000574761"/>
    </source>
</evidence>
<dbReference type="Gene3D" id="3.90.1580.10">
    <property type="entry name" value="paralog of FGE (formylglycine-generating enzyme)"/>
    <property type="match status" value="1"/>
</dbReference>
<evidence type="ECO:0000259" key="1">
    <source>
        <dbReference type="Pfam" id="PF03781"/>
    </source>
</evidence>
<name>A0A7W6GHZ6_9HYPH</name>
<accession>A0A7W6GHZ6</accession>
<dbReference type="InterPro" id="IPR042095">
    <property type="entry name" value="SUMF_sf"/>
</dbReference>
<dbReference type="AlphaFoldDB" id="A0A7W6GHZ6"/>
<dbReference type="SUPFAM" id="SSF56436">
    <property type="entry name" value="C-type lectin-like"/>
    <property type="match status" value="1"/>
</dbReference>
<comment type="caution">
    <text evidence="2">The sequence shown here is derived from an EMBL/GenBank/DDBJ whole genome shotgun (WGS) entry which is preliminary data.</text>
</comment>
<protein>
    <submittedName>
        <fullName evidence="2">Formylglycine-generating enzyme required for sulfatase activity</fullName>
    </submittedName>
</protein>
<sequence length="302" mass="33061">MTTFRAKLTSPILQTLLPVAVLAALAGGIAHQTGFLAEAPATAQLFQPQTVTIAPRTFAYREDGEFLRANYVTDAPMRTVTETWPLTIMKHQVSLSEYTACVSEGVCSAPVGVAYDLGNVPVTGVNYDDARAYARWLSDKTGELWSLPTDQQLAFAAGKSFPDDAFGLEDDGSNPAIRWLADYRREAAERSKRDPVPRVLGSFGENEYGLSDFGGNVWEWTDTCHRRVMLDKDNTILRSEDACGVYVTVGNHRSPMTSFFRDPKGGGCAVGTPPDNLGFRLVKATAWYAPLVKALRDRGIDL</sequence>
<feature type="domain" description="Sulfatase-modifying factor enzyme-like" evidence="1">
    <location>
        <begin position="48"/>
        <end position="283"/>
    </location>
</feature>
<proteinExistence type="predicted"/>
<dbReference type="PANTHER" id="PTHR23150:SF19">
    <property type="entry name" value="FORMYLGLYCINE-GENERATING ENZYME"/>
    <property type="match status" value="1"/>
</dbReference>
<dbReference type="Proteomes" id="UP000574761">
    <property type="component" value="Unassembled WGS sequence"/>
</dbReference>
<dbReference type="InterPro" id="IPR016187">
    <property type="entry name" value="CTDL_fold"/>
</dbReference>
<dbReference type="EMBL" id="JACIEE010000002">
    <property type="protein sequence ID" value="MBB3975647.1"/>
    <property type="molecule type" value="Genomic_DNA"/>
</dbReference>
<dbReference type="RefSeq" id="WP_183799540.1">
    <property type="nucleotide sequence ID" value="NZ_JACIEE010000002.1"/>
</dbReference>
<dbReference type="PANTHER" id="PTHR23150">
    <property type="entry name" value="SULFATASE MODIFYING FACTOR 1, 2"/>
    <property type="match status" value="1"/>
</dbReference>